<proteinExistence type="predicted"/>
<feature type="transmembrane region" description="Helical" evidence="1">
    <location>
        <begin position="32"/>
        <end position="50"/>
    </location>
</feature>
<feature type="transmembrane region" description="Helical" evidence="1">
    <location>
        <begin position="175"/>
        <end position="195"/>
    </location>
</feature>
<evidence type="ECO:0000256" key="1">
    <source>
        <dbReference type="SAM" id="Phobius"/>
    </source>
</evidence>
<feature type="transmembrane region" description="Helical" evidence="1">
    <location>
        <begin position="62"/>
        <end position="79"/>
    </location>
</feature>
<protein>
    <recommendedName>
        <fullName evidence="2">EamA domain-containing protein</fullName>
    </recommendedName>
</protein>
<dbReference type="Pfam" id="PF00892">
    <property type="entry name" value="EamA"/>
    <property type="match status" value="2"/>
</dbReference>
<gene>
    <name evidence="3" type="ORF">A4H97_13165</name>
</gene>
<feature type="transmembrane region" description="Helical" evidence="1">
    <location>
        <begin position="266"/>
        <end position="285"/>
    </location>
</feature>
<dbReference type="InterPro" id="IPR000620">
    <property type="entry name" value="EamA_dom"/>
</dbReference>
<feature type="domain" description="EamA" evidence="2">
    <location>
        <begin position="141"/>
        <end position="279"/>
    </location>
</feature>
<reference evidence="4" key="1">
    <citation type="submission" date="2016-04" db="EMBL/GenBank/DDBJ databases">
        <authorList>
            <person name="Chen L."/>
            <person name="Zhuang W."/>
            <person name="Wang G."/>
        </authorList>
    </citation>
    <scope>NUCLEOTIDE SEQUENCE [LARGE SCALE GENOMIC DNA]</scope>
    <source>
        <strain evidence="4">17621</strain>
    </source>
</reference>
<name>A0A1V9EAD3_9BACT</name>
<dbReference type="EMBL" id="LVXG01000056">
    <property type="protein sequence ID" value="OQP43088.1"/>
    <property type="molecule type" value="Genomic_DNA"/>
</dbReference>
<feature type="transmembrane region" description="Helical" evidence="1">
    <location>
        <begin position="207"/>
        <end position="225"/>
    </location>
</feature>
<dbReference type="PANTHER" id="PTHR22911">
    <property type="entry name" value="ACYL-MALONYL CONDENSING ENZYME-RELATED"/>
    <property type="match status" value="1"/>
</dbReference>
<keyword evidence="1" id="KW-0472">Membrane</keyword>
<keyword evidence="4" id="KW-1185">Reference proteome</keyword>
<dbReference type="SUPFAM" id="SSF103481">
    <property type="entry name" value="Multidrug resistance efflux transporter EmrE"/>
    <property type="match status" value="2"/>
</dbReference>
<dbReference type="STRING" id="354355.SAMN05660816_03304"/>
<sequence length="291" mass="32833">MRKAFIQLHTAVFLAGFTGVLGRLITLNEALLVWYRLLITVLALWVIYLLKRNGRQVSMAGMARITGVGVIVALHWVSFYASIKYANVSVALVCFSAIGFFTAILEPLITRKPFNRNEMLLGLLVIAGIYLIFHFDPQYKTGIIIGLISALLASLFTVCNRILVQRYKPETVTLYQLNGGFLFLTILLPFYLHFLPASHLLPTLSDAGWLLVLALFCTVWAFNLSMNALKKISAFTVNLTYNLEPVYGIGLAFLLFREDKFLSGSFYIGLFLIIMSVVLQTWLVYKNRKRA</sequence>
<feature type="domain" description="EamA" evidence="2">
    <location>
        <begin position="7"/>
        <end position="133"/>
    </location>
</feature>
<dbReference type="InterPro" id="IPR037185">
    <property type="entry name" value="EmrE-like"/>
</dbReference>
<dbReference type="RefSeq" id="WP_081203499.1">
    <property type="nucleotide sequence ID" value="NZ_FOCZ01000005.1"/>
</dbReference>
<organism evidence="3 4">
    <name type="scientific">Niastella yeongjuensis</name>
    <dbReference type="NCBI Taxonomy" id="354355"/>
    <lineage>
        <taxon>Bacteria</taxon>
        <taxon>Pseudomonadati</taxon>
        <taxon>Bacteroidota</taxon>
        <taxon>Chitinophagia</taxon>
        <taxon>Chitinophagales</taxon>
        <taxon>Chitinophagaceae</taxon>
        <taxon>Niastella</taxon>
    </lineage>
</organism>
<accession>A0A1V9EAD3</accession>
<feature type="transmembrane region" description="Helical" evidence="1">
    <location>
        <begin position="85"/>
        <end position="105"/>
    </location>
</feature>
<evidence type="ECO:0000259" key="2">
    <source>
        <dbReference type="Pfam" id="PF00892"/>
    </source>
</evidence>
<evidence type="ECO:0000313" key="3">
    <source>
        <dbReference type="EMBL" id="OQP43088.1"/>
    </source>
</evidence>
<dbReference type="Proteomes" id="UP000192610">
    <property type="component" value="Unassembled WGS sequence"/>
</dbReference>
<comment type="caution">
    <text evidence="3">The sequence shown here is derived from an EMBL/GenBank/DDBJ whole genome shotgun (WGS) entry which is preliminary data.</text>
</comment>
<dbReference type="AlphaFoldDB" id="A0A1V9EAD3"/>
<dbReference type="OrthoDB" id="9150437at2"/>
<evidence type="ECO:0000313" key="4">
    <source>
        <dbReference type="Proteomes" id="UP000192610"/>
    </source>
</evidence>
<keyword evidence="1" id="KW-1133">Transmembrane helix</keyword>
<feature type="transmembrane region" description="Helical" evidence="1">
    <location>
        <begin position="232"/>
        <end position="254"/>
    </location>
</feature>
<keyword evidence="1" id="KW-0812">Transmembrane</keyword>
<dbReference type="PANTHER" id="PTHR22911:SF79">
    <property type="entry name" value="MOBA-LIKE NTP TRANSFERASE DOMAIN-CONTAINING PROTEIN"/>
    <property type="match status" value="1"/>
</dbReference>
<dbReference type="GO" id="GO:0016020">
    <property type="term" value="C:membrane"/>
    <property type="evidence" value="ECO:0007669"/>
    <property type="project" value="InterPro"/>
</dbReference>
<feature type="transmembrane region" description="Helical" evidence="1">
    <location>
        <begin position="117"/>
        <end position="135"/>
    </location>
</feature>
<feature type="transmembrane region" description="Helical" evidence="1">
    <location>
        <begin position="141"/>
        <end position="163"/>
    </location>
</feature>